<proteinExistence type="predicted"/>
<dbReference type="AlphaFoldDB" id="A0A8I2YQD1"/>
<dbReference type="Proteomes" id="UP000683000">
    <property type="component" value="Unassembled WGS sequence"/>
</dbReference>
<comment type="caution">
    <text evidence="1">The sequence shown here is derived from an EMBL/GenBank/DDBJ whole genome shotgun (WGS) entry which is preliminary data.</text>
</comment>
<name>A0A8I2YQD1_9AGAM</name>
<evidence type="ECO:0000313" key="2">
    <source>
        <dbReference type="Proteomes" id="UP000683000"/>
    </source>
</evidence>
<organism evidence="1 2">
    <name type="scientific">Boletus reticuloceps</name>
    <dbReference type="NCBI Taxonomy" id="495285"/>
    <lineage>
        <taxon>Eukaryota</taxon>
        <taxon>Fungi</taxon>
        <taxon>Dikarya</taxon>
        <taxon>Basidiomycota</taxon>
        <taxon>Agaricomycotina</taxon>
        <taxon>Agaricomycetes</taxon>
        <taxon>Agaricomycetidae</taxon>
        <taxon>Boletales</taxon>
        <taxon>Boletineae</taxon>
        <taxon>Boletaceae</taxon>
        <taxon>Boletoideae</taxon>
        <taxon>Boletus</taxon>
    </lineage>
</organism>
<gene>
    <name evidence="1" type="ORF">JVT61DRAFT_15160</name>
</gene>
<dbReference type="OrthoDB" id="9972196at2759"/>
<protein>
    <submittedName>
        <fullName evidence="1">Uncharacterized protein</fullName>
    </submittedName>
</protein>
<dbReference type="EMBL" id="JAGFBS010000009">
    <property type="protein sequence ID" value="KAG6377364.1"/>
    <property type="molecule type" value="Genomic_DNA"/>
</dbReference>
<keyword evidence="2" id="KW-1185">Reference proteome</keyword>
<accession>A0A8I2YQD1</accession>
<reference evidence="1" key="1">
    <citation type="submission" date="2021-03" db="EMBL/GenBank/DDBJ databases">
        <title>Evolutionary innovations through gain and loss of genes in the ectomycorrhizal Boletales.</title>
        <authorList>
            <person name="Wu G."/>
            <person name="Miyauchi S."/>
            <person name="Morin E."/>
            <person name="Yang Z.-L."/>
            <person name="Xu J."/>
            <person name="Martin F.M."/>
        </authorList>
    </citation>
    <scope>NUCLEOTIDE SEQUENCE</scope>
    <source>
        <strain evidence="1">BR01</strain>
    </source>
</reference>
<sequence length="84" mass="9590">MSYEYGSEIFIPDKVRLIQCVVSYLIHSQGNDKIWRLGEVDGNPGNYVVHGEIQQQPIGSGPRHIRIRDNMLSPVRELLARSIE</sequence>
<evidence type="ECO:0000313" key="1">
    <source>
        <dbReference type="EMBL" id="KAG6377364.1"/>
    </source>
</evidence>